<gene>
    <name evidence="1" type="ORF">Taro_054235</name>
</gene>
<evidence type="ECO:0000313" key="2">
    <source>
        <dbReference type="Proteomes" id="UP000652761"/>
    </source>
</evidence>
<comment type="caution">
    <text evidence="1">The sequence shown here is derived from an EMBL/GenBank/DDBJ whole genome shotgun (WGS) entry which is preliminary data.</text>
</comment>
<keyword evidence="2" id="KW-1185">Reference proteome</keyword>
<dbReference type="AlphaFoldDB" id="A0A843XQ39"/>
<evidence type="ECO:0000313" key="1">
    <source>
        <dbReference type="EMBL" id="MQM21200.1"/>
    </source>
</evidence>
<proteinExistence type="predicted"/>
<organism evidence="1 2">
    <name type="scientific">Colocasia esculenta</name>
    <name type="common">Wild taro</name>
    <name type="synonym">Arum esculentum</name>
    <dbReference type="NCBI Taxonomy" id="4460"/>
    <lineage>
        <taxon>Eukaryota</taxon>
        <taxon>Viridiplantae</taxon>
        <taxon>Streptophyta</taxon>
        <taxon>Embryophyta</taxon>
        <taxon>Tracheophyta</taxon>
        <taxon>Spermatophyta</taxon>
        <taxon>Magnoliopsida</taxon>
        <taxon>Liliopsida</taxon>
        <taxon>Araceae</taxon>
        <taxon>Aroideae</taxon>
        <taxon>Colocasieae</taxon>
        <taxon>Colocasia</taxon>
    </lineage>
</organism>
<reference evidence="1" key="1">
    <citation type="submission" date="2017-07" db="EMBL/GenBank/DDBJ databases">
        <title>Taro Niue Genome Assembly and Annotation.</title>
        <authorList>
            <person name="Atibalentja N."/>
            <person name="Keating K."/>
            <person name="Fields C.J."/>
        </authorList>
    </citation>
    <scope>NUCLEOTIDE SEQUENCE</scope>
    <source>
        <strain evidence="1">Niue_2</strain>
        <tissue evidence="1">Leaf</tissue>
    </source>
</reference>
<sequence length="354" mass="39205">MTSRDNWIIGTPLTFPFLPSNTSESHPSRNSLSTGDILGSVFPIFLDLTHSSFRVLLHRFKVVRSPGPAPPEAKFGSQRPINNFIERRPDWRTRFRNLGGYTKRRSPAEFLPRLRATFHVAPSIPSLGAGIPAVHVYQSEADDVFLLFLLSVQSATAHHAAPIAVEPARFQFSQCAPEGVAYYATGSCVRVRLSRLWSLVSPVLVLLGYFEWRLEMPRHHSRLGLNHRTSVSCSALWRSGTLKRFREGVEFVSVAPVGLYVSPWLGWIGLFPVPGVFLPDGGLATVHFVGLGCRQCELLTVLSSLRGSSFLSALLRELRTMPPVPVCCTGCVRVGLSRLWSLVSPVLVLLGYCE</sequence>
<dbReference type="EMBL" id="NMUH01010714">
    <property type="protein sequence ID" value="MQM21200.1"/>
    <property type="molecule type" value="Genomic_DNA"/>
</dbReference>
<accession>A0A843XQ39</accession>
<dbReference type="Proteomes" id="UP000652761">
    <property type="component" value="Unassembled WGS sequence"/>
</dbReference>
<name>A0A843XQ39_COLES</name>
<protein>
    <submittedName>
        <fullName evidence="1">Uncharacterized protein</fullName>
    </submittedName>
</protein>